<feature type="signal peptide" evidence="1">
    <location>
        <begin position="1"/>
        <end position="17"/>
    </location>
</feature>
<protein>
    <submittedName>
        <fullName evidence="3">RNA-directed DNA polymerase from transposon X-element</fullName>
    </submittedName>
</protein>
<keyword evidence="3" id="KW-0695">RNA-directed DNA polymerase</keyword>
<evidence type="ECO:0000313" key="3">
    <source>
        <dbReference type="EMBL" id="KAK2562709.1"/>
    </source>
</evidence>
<reference evidence="3" key="2">
    <citation type="journal article" date="2023" name="Science">
        <title>Genomic signatures of disease resistance in endangered staghorn corals.</title>
        <authorList>
            <person name="Vollmer S.V."/>
            <person name="Selwyn J.D."/>
            <person name="Despard B.A."/>
            <person name="Roesel C.L."/>
        </authorList>
    </citation>
    <scope>NUCLEOTIDE SEQUENCE</scope>
    <source>
        <strain evidence="3">K2</strain>
    </source>
</reference>
<dbReference type="SUPFAM" id="SSF56672">
    <property type="entry name" value="DNA/RNA polymerases"/>
    <property type="match status" value="1"/>
</dbReference>
<evidence type="ECO:0000313" key="4">
    <source>
        <dbReference type="Proteomes" id="UP001249851"/>
    </source>
</evidence>
<dbReference type="AlphaFoldDB" id="A0AAD9QJY8"/>
<dbReference type="PANTHER" id="PTHR33332">
    <property type="entry name" value="REVERSE TRANSCRIPTASE DOMAIN-CONTAINING PROTEIN"/>
    <property type="match status" value="1"/>
</dbReference>
<dbReference type="EMBL" id="JARQWQ010000028">
    <property type="protein sequence ID" value="KAK2562709.1"/>
    <property type="molecule type" value="Genomic_DNA"/>
</dbReference>
<keyword evidence="3" id="KW-0548">Nucleotidyltransferase</keyword>
<name>A0AAD9QJY8_ACRCE</name>
<dbReference type="Pfam" id="PF00078">
    <property type="entry name" value="RVT_1"/>
    <property type="match status" value="1"/>
</dbReference>
<evidence type="ECO:0000259" key="2">
    <source>
        <dbReference type="PROSITE" id="PS50878"/>
    </source>
</evidence>
<dbReference type="InterPro" id="IPR043502">
    <property type="entry name" value="DNA/RNA_pol_sf"/>
</dbReference>
<comment type="caution">
    <text evidence="3">The sequence shown here is derived from an EMBL/GenBank/DDBJ whole genome shotgun (WGS) entry which is preliminary data.</text>
</comment>
<evidence type="ECO:0000256" key="1">
    <source>
        <dbReference type="SAM" id="SignalP"/>
    </source>
</evidence>
<sequence>MNKGHVSLLVLLDLSAAFDTVDHKILLKTLQMKLGVCSSALSWFKSYLEGRSQRICIKETLSQSFDLQWGVPQGSCLGPLLFTIYSSDLFSLLESHLPTVHAYADDTQLYLSFSPGVGTGELDAVTAIETCIQDIRQIGCVVGDYNISPSPSVRNLGTWFDPHLDMDADGHAIHDYNISEIVFFEHGVHSQHGRLALLDDFGHHRKHRATVFCAGFEDVAECKQLVLLRAFPEGDADVPRNIACRAWSSRCCGQASSQIANGLIAAASSACIC</sequence>
<organism evidence="3 4">
    <name type="scientific">Acropora cervicornis</name>
    <name type="common">Staghorn coral</name>
    <dbReference type="NCBI Taxonomy" id="6130"/>
    <lineage>
        <taxon>Eukaryota</taxon>
        <taxon>Metazoa</taxon>
        <taxon>Cnidaria</taxon>
        <taxon>Anthozoa</taxon>
        <taxon>Hexacorallia</taxon>
        <taxon>Scleractinia</taxon>
        <taxon>Astrocoeniina</taxon>
        <taxon>Acroporidae</taxon>
        <taxon>Acropora</taxon>
    </lineage>
</organism>
<feature type="domain" description="Reverse transcriptase" evidence="2">
    <location>
        <begin position="1"/>
        <end position="164"/>
    </location>
</feature>
<dbReference type="GO" id="GO:0003964">
    <property type="term" value="F:RNA-directed DNA polymerase activity"/>
    <property type="evidence" value="ECO:0007669"/>
    <property type="project" value="UniProtKB-KW"/>
</dbReference>
<feature type="chain" id="PRO_5042023392" evidence="1">
    <location>
        <begin position="18"/>
        <end position="273"/>
    </location>
</feature>
<keyword evidence="4" id="KW-1185">Reference proteome</keyword>
<gene>
    <name evidence="3" type="ORF">P5673_014415</name>
</gene>
<accession>A0AAD9QJY8</accession>
<keyword evidence="3" id="KW-0808">Transferase</keyword>
<keyword evidence="1" id="KW-0732">Signal</keyword>
<proteinExistence type="predicted"/>
<dbReference type="InterPro" id="IPR000477">
    <property type="entry name" value="RT_dom"/>
</dbReference>
<dbReference type="PROSITE" id="PS50878">
    <property type="entry name" value="RT_POL"/>
    <property type="match status" value="1"/>
</dbReference>
<dbReference type="Proteomes" id="UP001249851">
    <property type="component" value="Unassembled WGS sequence"/>
</dbReference>
<reference evidence="3" key="1">
    <citation type="journal article" date="2023" name="G3 (Bethesda)">
        <title>Whole genome assembly and annotation of the endangered Caribbean coral Acropora cervicornis.</title>
        <authorList>
            <person name="Selwyn J.D."/>
            <person name="Vollmer S.V."/>
        </authorList>
    </citation>
    <scope>NUCLEOTIDE SEQUENCE</scope>
    <source>
        <strain evidence="3">K2</strain>
    </source>
</reference>